<feature type="region of interest" description="Disordered" evidence="1">
    <location>
        <begin position="1"/>
        <end position="48"/>
    </location>
</feature>
<dbReference type="KEGG" id="lez:GLE_0877"/>
<accession>A0A0S2DCI4</accession>
<gene>
    <name evidence="2" type="ORF">GLE_0877</name>
</gene>
<evidence type="ECO:0000256" key="1">
    <source>
        <dbReference type="SAM" id="MobiDB-lite"/>
    </source>
</evidence>
<dbReference type="Proteomes" id="UP000061569">
    <property type="component" value="Chromosome"/>
</dbReference>
<dbReference type="PATRIC" id="fig|69.6.peg.866"/>
<organism evidence="2 3">
    <name type="scientific">Lysobacter enzymogenes</name>
    <dbReference type="NCBI Taxonomy" id="69"/>
    <lineage>
        <taxon>Bacteria</taxon>
        <taxon>Pseudomonadati</taxon>
        <taxon>Pseudomonadota</taxon>
        <taxon>Gammaproteobacteria</taxon>
        <taxon>Lysobacterales</taxon>
        <taxon>Lysobacteraceae</taxon>
        <taxon>Lysobacter</taxon>
    </lineage>
</organism>
<evidence type="ECO:0000313" key="2">
    <source>
        <dbReference type="EMBL" id="ALN56235.1"/>
    </source>
</evidence>
<name>A0A0S2DCI4_LYSEN</name>
<dbReference type="EMBL" id="CP013140">
    <property type="protein sequence ID" value="ALN56235.1"/>
    <property type="molecule type" value="Genomic_DNA"/>
</dbReference>
<sequence length="48" mass="4796">MGAGRVTEVGGGRARAIQGHSGLERTAVSQTQPGADPKRPDPGLGTPT</sequence>
<proteinExistence type="predicted"/>
<dbReference type="STRING" id="69.GLE_0877"/>
<evidence type="ECO:0000313" key="3">
    <source>
        <dbReference type="Proteomes" id="UP000061569"/>
    </source>
</evidence>
<reference evidence="2 3" key="1">
    <citation type="submission" date="2015-11" db="EMBL/GenBank/DDBJ databases">
        <title>Genome sequences of Lysobacter enzymogenes strain C3 and Lysobacter antibioticus ATCC 29479.</title>
        <authorList>
            <person name="Kobayashi D.Y."/>
        </authorList>
    </citation>
    <scope>NUCLEOTIDE SEQUENCE [LARGE SCALE GENOMIC DNA]</scope>
    <source>
        <strain evidence="2 3">C3</strain>
    </source>
</reference>
<feature type="compositionally biased region" description="Gly residues" evidence="1">
    <location>
        <begin position="1"/>
        <end position="13"/>
    </location>
</feature>
<dbReference type="AlphaFoldDB" id="A0A0S2DCI4"/>
<protein>
    <submittedName>
        <fullName evidence="2">Uncharacterized protein</fullName>
    </submittedName>
</protein>